<proteinExistence type="predicted"/>
<evidence type="ECO:0000256" key="1">
    <source>
        <dbReference type="SAM" id="MobiDB-lite"/>
    </source>
</evidence>
<dbReference type="Proteomes" id="UP000656804">
    <property type="component" value="Unassembled WGS sequence"/>
</dbReference>
<evidence type="ECO:0000313" key="2">
    <source>
        <dbReference type="EMBL" id="MBF4162699.1"/>
    </source>
</evidence>
<dbReference type="AlphaFoldDB" id="A0A930YDQ7"/>
<dbReference type="EMBL" id="JADIVZ010000007">
    <property type="protein sequence ID" value="MBF4162699.1"/>
    <property type="molecule type" value="Genomic_DNA"/>
</dbReference>
<accession>A0A930YDQ7</accession>
<protein>
    <submittedName>
        <fullName evidence="2">Uncharacterized protein</fullName>
    </submittedName>
</protein>
<gene>
    <name evidence="2" type="ORF">ISG29_13460</name>
</gene>
<dbReference type="RefSeq" id="WP_194503972.1">
    <property type="nucleotide sequence ID" value="NZ_JADIVZ010000007.1"/>
</dbReference>
<comment type="caution">
    <text evidence="2">The sequence shown here is derived from an EMBL/GenBank/DDBJ whole genome shotgun (WGS) entry which is preliminary data.</text>
</comment>
<sequence length="86" mass="9141">MGEDSGLTVDENPARGDPRPVAASNGAEPMVRSGANPHALGRADLPDQVWVEDVQQRLEVAVAGRGEESVDDPSLLVQPAGRDRVW</sequence>
<reference evidence="2" key="1">
    <citation type="submission" date="2020-11" db="EMBL/GenBank/DDBJ databases">
        <title>Nocardioides sp. CBS4Y-1, whole genome shotgun sequence.</title>
        <authorList>
            <person name="Tuo L."/>
        </authorList>
    </citation>
    <scope>NUCLEOTIDE SEQUENCE</scope>
    <source>
        <strain evidence="2">CBS4Y-1</strain>
    </source>
</reference>
<keyword evidence="3" id="KW-1185">Reference proteome</keyword>
<feature type="region of interest" description="Disordered" evidence="1">
    <location>
        <begin position="64"/>
        <end position="86"/>
    </location>
</feature>
<organism evidence="2 3">
    <name type="scientific">Nocardioides acrostichi</name>
    <dbReference type="NCBI Taxonomy" id="2784339"/>
    <lineage>
        <taxon>Bacteria</taxon>
        <taxon>Bacillati</taxon>
        <taxon>Actinomycetota</taxon>
        <taxon>Actinomycetes</taxon>
        <taxon>Propionibacteriales</taxon>
        <taxon>Nocardioidaceae</taxon>
        <taxon>Nocardioides</taxon>
    </lineage>
</organism>
<evidence type="ECO:0000313" key="3">
    <source>
        <dbReference type="Proteomes" id="UP000656804"/>
    </source>
</evidence>
<feature type="region of interest" description="Disordered" evidence="1">
    <location>
        <begin position="1"/>
        <end position="43"/>
    </location>
</feature>
<name>A0A930YDQ7_9ACTN</name>